<dbReference type="RefSeq" id="WP_343847276.1">
    <property type="nucleotide sequence ID" value="NZ_BAAAEI010000028.1"/>
</dbReference>
<name>A0ABN0XT96_9ALTE</name>
<accession>A0ABN0XT96</accession>
<proteinExistence type="predicted"/>
<keyword evidence="2" id="KW-1185">Reference proteome</keyword>
<gene>
    <name evidence="1" type="ORF">GCM10009092_40650</name>
</gene>
<dbReference type="NCBIfam" id="NF038123">
    <property type="entry name" value="NF038123_dom"/>
    <property type="match status" value="1"/>
</dbReference>
<dbReference type="EMBL" id="BAAAEI010000028">
    <property type="protein sequence ID" value="GAA0372254.1"/>
    <property type="molecule type" value="Genomic_DNA"/>
</dbReference>
<evidence type="ECO:0000313" key="1">
    <source>
        <dbReference type="EMBL" id="GAA0372254.1"/>
    </source>
</evidence>
<protein>
    <submittedName>
        <fullName evidence="1">Spondin domain-containing protein</fullName>
    </submittedName>
</protein>
<organism evidence="1 2">
    <name type="scientific">Bowmanella denitrificans</name>
    <dbReference type="NCBI Taxonomy" id="366582"/>
    <lineage>
        <taxon>Bacteria</taxon>
        <taxon>Pseudomonadati</taxon>
        <taxon>Pseudomonadota</taxon>
        <taxon>Gammaproteobacteria</taxon>
        <taxon>Alteromonadales</taxon>
        <taxon>Alteromonadaceae</taxon>
        <taxon>Bowmanella</taxon>
    </lineage>
</organism>
<dbReference type="Gene3D" id="2.60.40.2130">
    <property type="entry name" value="F-spondin domain"/>
    <property type="match status" value="1"/>
</dbReference>
<dbReference type="PROSITE" id="PS51257">
    <property type="entry name" value="PROKAR_LIPOPROTEIN"/>
    <property type="match status" value="1"/>
</dbReference>
<dbReference type="InterPro" id="IPR009465">
    <property type="entry name" value="Spondin_N"/>
</dbReference>
<evidence type="ECO:0000313" key="2">
    <source>
        <dbReference type="Proteomes" id="UP001501757"/>
    </source>
</evidence>
<comment type="caution">
    <text evidence="1">The sequence shown here is derived from an EMBL/GenBank/DDBJ whole genome shotgun (WGS) entry which is preliminary data.</text>
</comment>
<sequence>MNVLNNKPMLCLWVCAASLSGCFDGNDNNTAMTPMPEPEPEPLMVSYEVTVDNLTQGQPLSPITLILHSEGTLWEIGQPASVALEKVAESGDNEDLLVLDMAMASASGEGLTMPGNAQTITINIEDVTNAYLSVAAMLGKSNDAFTGLNAQGLAGLMVGESWTLFTNAYDAGTEANTEDMASIGAVGGEGFSEVRDDARNMVTMHPGIVSVDDGLATSALTQEQRFDNPVARIRITRTQ</sequence>
<dbReference type="Proteomes" id="UP001501757">
    <property type="component" value="Unassembled WGS sequence"/>
</dbReference>
<dbReference type="InterPro" id="IPR038678">
    <property type="entry name" value="Spondin_N_sf"/>
</dbReference>
<reference evidence="1 2" key="1">
    <citation type="journal article" date="2019" name="Int. J. Syst. Evol. Microbiol.">
        <title>The Global Catalogue of Microorganisms (GCM) 10K type strain sequencing project: providing services to taxonomists for standard genome sequencing and annotation.</title>
        <authorList>
            <consortium name="The Broad Institute Genomics Platform"/>
            <consortium name="The Broad Institute Genome Sequencing Center for Infectious Disease"/>
            <person name="Wu L."/>
            <person name="Ma J."/>
        </authorList>
    </citation>
    <scope>NUCLEOTIDE SEQUENCE [LARGE SCALE GENOMIC DNA]</scope>
    <source>
        <strain evidence="1 2">JCM 13378</strain>
    </source>
</reference>